<gene>
    <name evidence="1" type="ORF">FJAP1339_LOCUS5677</name>
</gene>
<evidence type="ECO:0008006" key="2">
    <source>
        <dbReference type="Google" id="ProtNLM"/>
    </source>
</evidence>
<sequence>MNSQPKSIDEPVVLTHESLTITSTSPLGNPNLDPNTGPVLQGYDVVSYYQDNKMGPMKGSTKHQALYEGYTFLFHSPENMEVFLAKPEAYVPEFGGFCTYGVAEETYWTASTLAAPANPLVYLILEGHLHVFRSLNVLDWFQKLGVEKGVAEGKVNWAKLYGELPVFNTGIFYNSF</sequence>
<reference evidence="1" key="1">
    <citation type="submission" date="2021-01" db="EMBL/GenBank/DDBJ databases">
        <authorList>
            <person name="Corre E."/>
            <person name="Pelletier E."/>
            <person name="Niang G."/>
            <person name="Scheremetjew M."/>
            <person name="Finn R."/>
            <person name="Kale V."/>
            <person name="Holt S."/>
            <person name="Cochrane G."/>
            <person name="Meng A."/>
            <person name="Brown T."/>
            <person name="Cohen L."/>
        </authorList>
    </citation>
    <scope>NUCLEOTIDE SEQUENCE</scope>
    <source>
        <strain evidence="1">CCMP1661</strain>
    </source>
</reference>
<dbReference type="EMBL" id="HBHR01011751">
    <property type="protein sequence ID" value="CAD9863145.1"/>
    <property type="molecule type" value="Transcribed_RNA"/>
</dbReference>
<proteinExistence type="predicted"/>
<evidence type="ECO:0000313" key="1">
    <source>
        <dbReference type="EMBL" id="CAD9863145.1"/>
    </source>
</evidence>
<name>A0A7S2V1S8_9STRA</name>
<dbReference type="AlphaFoldDB" id="A0A7S2V1S8"/>
<accession>A0A7S2V1S8</accession>
<dbReference type="NCBIfam" id="NF041384">
    <property type="entry name" value="YHS_seleno_dom"/>
    <property type="match status" value="1"/>
</dbReference>
<organism evidence="1">
    <name type="scientific">Fibrocapsa japonica</name>
    <dbReference type="NCBI Taxonomy" id="94617"/>
    <lineage>
        <taxon>Eukaryota</taxon>
        <taxon>Sar</taxon>
        <taxon>Stramenopiles</taxon>
        <taxon>Ochrophyta</taxon>
        <taxon>Raphidophyceae</taxon>
        <taxon>Chattonellales</taxon>
        <taxon>Chattonellaceae</taxon>
        <taxon>Fibrocapsa</taxon>
    </lineage>
</organism>
<protein>
    <recommendedName>
        <fullName evidence="2">YHS domain-containing protein</fullName>
    </recommendedName>
</protein>